<reference evidence="1" key="2">
    <citation type="journal article" date="2015" name="Fish Shellfish Immunol.">
        <title>Early steps in the European eel (Anguilla anguilla)-Vibrio vulnificus interaction in the gills: Role of the RtxA13 toxin.</title>
        <authorList>
            <person name="Callol A."/>
            <person name="Pajuelo D."/>
            <person name="Ebbesson L."/>
            <person name="Teles M."/>
            <person name="MacKenzie S."/>
            <person name="Amaro C."/>
        </authorList>
    </citation>
    <scope>NUCLEOTIDE SEQUENCE</scope>
</reference>
<dbReference type="AlphaFoldDB" id="A0A0E9PQC9"/>
<dbReference type="EMBL" id="GBXM01102514">
    <property type="protein sequence ID" value="JAH06063.1"/>
    <property type="molecule type" value="Transcribed_RNA"/>
</dbReference>
<accession>A0A0E9PQC9</accession>
<protein>
    <submittedName>
        <fullName evidence="1">Uncharacterized protein</fullName>
    </submittedName>
</protein>
<reference evidence="1" key="1">
    <citation type="submission" date="2014-11" db="EMBL/GenBank/DDBJ databases">
        <authorList>
            <person name="Amaro Gonzalez C."/>
        </authorList>
    </citation>
    <scope>NUCLEOTIDE SEQUENCE</scope>
</reference>
<proteinExistence type="predicted"/>
<sequence>MHLVRRRKSPTENARIHHSNLITEFVYDFMHEKNLQANKLTFSCSW</sequence>
<name>A0A0E9PQC9_ANGAN</name>
<evidence type="ECO:0000313" key="1">
    <source>
        <dbReference type="EMBL" id="JAH06063.1"/>
    </source>
</evidence>
<organism evidence="1">
    <name type="scientific">Anguilla anguilla</name>
    <name type="common">European freshwater eel</name>
    <name type="synonym">Muraena anguilla</name>
    <dbReference type="NCBI Taxonomy" id="7936"/>
    <lineage>
        <taxon>Eukaryota</taxon>
        <taxon>Metazoa</taxon>
        <taxon>Chordata</taxon>
        <taxon>Craniata</taxon>
        <taxon>Vertebrata</taxon>
        <taxon>Euteleostomi</taxon>
        <taxon>Actinopterygii</taxon>
        <taxon>Neopterygii</taxon>
        <taxon>Teleostei</taxon>
        <taxon>Anguilliformes</taxon>
        <taxon>Anguillidae</taxon>
        <taxon>Anguilla</taxon>
    </lineage>
</organism>